<dbReference type="GO" id="GO:0032211">
    <property type="term" value="P:negative regulation of telomere maintenance via telomerase"/>
    <property type="evidence" value="ECO:0007669"/>
    <property type="project" value="UniProtKB-UniRule"/>
</dbReference>
<comment type="function">
    <text evidence="16">DNA-dependent ATPase and 5'-3' DNA helicase required for the maintenance of both mitochondrial and nuclear genome stability. Efficiently unwinds G-quadruplex (G4) DNA structures and forked RNA-DNA hybrids. Resolves G4 structures, preventing replication pausing and double-strand breaks (DSBs) at G4 motifs. Involved in the maintenance of telomeric DNA. Inhibits telomere elongation, de novo telomere formation and telomere addition to DSBs via catalytic inhibition of telomerase. Reduces the processivity of telomerase by displacing active telomerase from DNA ends. Releases telomerase by unwinding the short telomerase RNA/telomeric DNA hybrid that is the intermediate in the telomerase reaction. Involved in the maintenance of ribosomal (rDNA). Required for efficient fork arrest at the replicaion fork barrier within rDNA. Involved in the maintenance of mitochondrial (mtDNA). Required to maintain mtDNA under conditions that introduce dsDNA breaks in mtDNA, either preventing or repairing dsDNA breaks. May inhibit replication progression to allow time for repair. May have a general role in chromosomal replication by affecting Okazaki fragment maturation. May have a role in conjunction with DNA2 helicase/nuclease in 5'-flap extension during Okazaki fragment processing.</text>
</comment>
<evidence type="ECO:0000256" key="14">
    <source>
        <dbReference type="ARBA" id="ARBA00023242"/>
    </source>
</evidence>
<dbReference type="GO" id="GO:0006281">
    <property type="term" value="P:DNA repair"/>
    <property type="evidence" value="ECO:0007669"/>
    <property type="project" value="UniProtKB-UniRule"/>
</dbReference>
<comment type="caution">
    <text evidence="19">The sequence shown here is derived from an EMBL/GenBank/DDBJ whole genome shotgun (WGS) entry which is preliminary data.</text>
</comment>
<dbReference type="GO" id="GO:0003697">
    <property type="term" value="F:single-stranded DNA binding"/>
    <property type="evidence" value="ECO:0007669"/>
    <property type="project" value="UniProtKB-ARBA"/>
</dbReference>
<dbReference type="GO" id="GO:0000723">
    <property type="term" value="P:telomere maintenance"/>
    <property type="evidence" value="ECO:0007669"/>
    <property type="project" value="InterPro"/>
</dbReference>
<organism evidence="19 20">
    <name type="scientific">Maudiozyma barnettii</name>
    <dbReference type="NCBI Taxonomy" id="61262"/>
    <lineage>
        <taxon>Eukaryota</taxon>
        <taxon>Fungi</taxon>
        <taxon>Dikarya</taxon>
        <taxon>Ascomycota</taxon>
        <taxon>Saccharomycotina</taxon>
        <taxon>Saccharomycetes</taxon>
        <taxon>Saccharomycetales</taxon>
        <taxon>Saccharomycetaceae</taxon>
        <taxon>Maudiozyma</taxon>
    </lineage>
</organism>
<dbReference type="GO" id="GO:0005730">
    <property type="term" value="C:nucleolus"/>
    <property type="evidence" value="ECO:0007669"/>
    <property type="project" value="UniProtKB-SubCell"/>
</dbReference>
<evidence type="ECO:0000256" key="10">
    <source>
        <dbReference type="ARBA" id="ARBA00023128"/>
    </source>
</evidence>
<evidence type="ECO:0000256" key="6">
    <source>
        <dbReference type="ARBA" id="ARBA00022801"/>
    </source>
</evidence>
<protein>
    <recommendedName>
        <fullName evidence="16">ATP-dependent DNA helicase PIF1</fullName>
        <ecNumber evidence="16">5.6.2.3</ecNumber>
    </recommendedName>
    <alternativeName>
        <fullName evidence="16">DNA 5'-3' helicase PIF1</fullName>
    </alternativeName>
    <alternativeName>
        <fullName evidence="16">DNA repair and recombination helicase PIF1</fullName>
    </alternativeName>
</protein>
<keyword evidence="14 16" id="KW-0539">Nucleus</keyword>
<dbReference type="GO" id="GO:0160225">
    <property type="term" value="F:G-quadruplex unwinding activity"/>
    <property type="evidence" value="ECO:0007669"/>
    <property type="project" value="UniProtKB-UniRule"/>
</dbReference>
<dbReference type="InterPro" id="IPR051055">
    <property type="entry name" value="PIF1_helicase"/>
</dbReference>
<dbReference type="InterPro" id="IPR003593">
    <property type="entry name" value="AAA+_ATPase"/>
</dbReference>
<evidence type="ECO:0000256" key="12">
    <source>
        <dbReference type="ARBA" id="ARBA00023204"/>
    </source>
</evidence>
<keyword evidence="8 16" id="KW-0067">ATP-binding</keyword>
<feature type="binding site" evidence="16">
    <location>
        <begin position="309"/>
        <end position="316"/>
    </location>
    <ligand>
        <name>ATP</name>
        <dbReference type="ChEBI" id="CHEBI:30616"/>
    </ligand>
</feature>
<comment type="subunit">
    <text evidence="16">Monomer. Interacts with telomerase.</text>
</comment>
<name>A0A8H2ZKI7_9SACH</name>
<keyword evidence="13 16" id="KW-0413">Isomerase</keyword>
<keyword evidence="7 16" id="KW-0347">Helicase</keyword>
<dbReference type="InterPro" id="IPR049163">
    <property type="entry name" value="Pif1-like_2B_dom"/>
</dbReference>
<dbReference type="CDD" id="cd18037">
    <property type="entry name" value="DEXSc_Pif1_like"/>
    <property type="match status" value="1"/>
</dbReference>
<keyword evidence="5 16" id="KW-0227">DNA damage</keyword>
<dbReference type="GO" id="GO:0006310">
    <property type="term" value="P:DNA recombination"/>
    <property type="evidence" value="ECO:0007669"/>
    <property type="project" value="UniProtKB-UniRule"/>
</dbReference>
<dbReference type="GO" id="GO:0043139">
    <property type="term" value="F:5'-3' DNA helicase activity"/>
    <property type="evidence" value="ECO:0007669"/>
    <property type="project" value="UniProtKB-UniRule"/>
</dbReference>
<evidence type="ECO:0000256" key="7">
    <source>
        <dbReference type="ARBA" id="ARBA00022806"/>
    </source>
</evidence>
<feature type="compositionally biased region" description="Polar residues" evidence="17">
    <location>
        <begin position="845"/>
        <end position="857"/>
    </location>
</feature>
<evidence type="ECO:0000313" key="19">
    <source>
        <dbReference type="EMBL" id="CAB4257013.1"/>
    </source>
</evidence>
<feature type="DNA-binding region" evidence="16">
    <location>
        <begin position="776"/>
        <end position="795"/>
    </location>
</feature>
<evidence type="ECO:0000256" key="5">
    <source>
        <dbReference type="ARBA" id="ARBA00022763"/>
    </source>
</evidence>
<dbReference type="Gene3D" id="3.40.50.300">
    <property type="entry name" value="P-loop containing nucleotide triphosphate hydrolases"/>
    <property type="match status" value="1"/>
</dbReference>
<dbReference type="CDD" id="cd18809">
    <property type="entry name" value="SF1_C_RecD"/>
    <property type="match status" value="1"/>
</dbReference>
<dbReference type="GO" id="GO:0005743">
    <property type="term" value="C:mitochondrial inner membrane"/>
    <property type="evidence" value="ECO:0007669"/>
    <property type="project" value="UniProtKB-SubCell"/>
</dbReference>
<evidence type="ECO:0000256" key="9">
    <source>
        <dbReference type="ARBA" id="ARBA00023125"/>
    </source>
</evidence>
<dbReference type="SMART" id="SM00382">
    <property type="entry name" value="AAA"/>
    <property type="match status" value="1"/>
</dbReference>
<evidence type="ECO:0000256" key="2">
    <source>
        <dbReference type="ARBA" id="ARBA00004443"/>
    </source>
</evidence>
<evidence type="ECO:0000256" key="16">
    <source>
        <dbReference type="HAMAP-Rule" id="MF_03176"/>
    </source>
</evidence>
<dbReference type="AlphaFoldDB" id="A0A8H2ZKI7"/>
<comment type="cofactor">
    <cofactor evidence="1 16">
        <name>Mg(2+)</name>
        <dbReference type="ChEBI" id="CHEBI:18420"/>
    </cofactor>
</comment>
<evidence type="ECO:0000256" key="1">
    <source>
        <dbReference type="ARBA" id="ARBA00001946"/>
    </source>
</evidence>
<evidence type="ECO:0000256" key="15">
    <source>
        <dbReference type="ARBA" id="ARBA00048954"/>
    </source>
</evidence>
<dbReference type="FunFam" id="3.40.50.300:FF:001226">
    <property type="entry name" value="ATP-dependent DNA helicase PIF1"/>
    <property type="match status" value="1"/>
</dbReference>
<evidence type="ECO:0000313" key="20">
    <source>
        <dbReference type="Proteomes" id="UP000644660"/>
    </source>
</evidence>
<dbReference type="SUPFAM" id="SSF52540">
    <property type="entry name" value="P-loop containing nucleoside triphosphate hydrolases"/>
    <property type="match status" value="2"/>
</dbReference>
<reference evidence="19 20" key="1">
    <citation type="submission" date="2020-05" db="EMBL/GenBank/DDBJ databases">
        <authorList>
            <person name="Casaregola S."/>
            <person name="Devillers H."/>
            <person name="Grondin C."/>
        </authorList>
    </citation>
    <scope>NUCLEOTIDE SEQUENCE [LARGE SCALE GENOMIC DNA]</scope>
    <source>
        <strain evidence="19 20">CLIB 1767</strain>
    </source>
</reference>
<gene>
    <name evidence="16" type="primary">PIF1</name>
    <name evidence="19" type="ORF">KABA2_13S01056</name>
</gene>
<evidence type="ECO:0000256" key="3">
    <source>
        <dbReference type="ARBA" id="ARBA00004604"/>
    </source>
</evidence>
<keyword evidence="4 16" id="KW-0547">Nucleotide-binding</keyword>
<accession>A0A8H2ZKI7</accession>
<dbReference type="PANTHER" id="PTHR47642">
    <property type="entry name" value="ATP-DEPENDENT DNA HELICASE"/>
    <property type="match status" value="1"/>
</dbReference>
<dbReference type="EMBL" id="CAEFZW010000013">
    <property type="protein sequence ID" value="CAB4257013.1"/>
    <property type="molecule type" value="Genomic_DNA"/>
</dbReference>
<evidence type="ECO:0000256" key="8">
    <source>
        <dbReference type="ARBA" id="ARBA00022840"/>
    </source>
</evidence>
<evidence type="ECO:0000256" key="4">
    <source>
        <dbReference type="ARBA" id="ARBA00022741"/>
    </source>
</evidence>
<dbReference type="Pfam" id="PF21530">
    <property type="entry name" value="Pif1_2B_dom"/>
    <property type="match status" value="1"/>
</dbReference>
<comment type="catalytic activity">
    <reaction evidence="15 16">
        <text>ATP + H2O = ADP + phosphate + H(+)</text>
        <dbReference type="Rhea" id="RHEA:13065"/>
        <dbReference type="ChEBI" id="CHEBI:15377"/>
        <dbReference type="ChEBI" id="CHEBI:15378"/>
        <dbReference type="ChEBI" id="CHEBI:30616"/>
        <dbReference type="ChEBI" id="CHEBI:43474"/>
        <dbReference type="ChEBI" id="CHEBI:456216"/>
        <dbReference type="EC" id="5.6.2.3"/>
    </reaction>
</comment>
<dbReference type="InterPro" id="IPR027417">
    <property type="entry name" value="P-loop_NTPase"/>
</dbReference>
<dbReference type="InterPro" id="IPR010285">
    <property type="entry name" value="DNA_helicase_pif1-like_DEAD"/>
</dbReference>
<sequence length="877" mass="99129">MHIRTIRTFTTLLRSQRVYPLPGLVKLTHTADIIYMSKRPFTGSSNALLPKKSKITNEDLLEINDILSESDDWDSEDSFLLNDSKFDNLKPSNRESIISEHKKIEAISTRHYHTNFLGNEDDNSELDDIVQQMNSQPNFKNSSVQDTPIKVDLLSDRLLQLSTPAQVPKGRDPIQIKSSDSSEMDFSSLLDTSFKTKQQASSVNDTSIRVSTSQPHTVEIVSSDSKCELNRSVSDIPIGQAQARLSNKFSFSTQAPSLFNPELNCENSGGTPQLQLPPNTKVKIPIRLSVEQEQIINLAEKGYNIFYTGSAGTGKSILLKELIKSLRDLYGRDHVAVTASTGLAACNIGGVTVHSYTGIGLGKGDGDMLFKKVRRSKKHLRRWQEMRALIIDEISMLDGDLLDKLNHISKKIRKNREPFGGIQVIFCGDFFQLPPVSKDPRNPTKFAFEALSWKEGIDITVMLQRVFRQQGDLKFIDMLNKMRLGKIDAETEREFKKLNRDLPNDEIIPAELYSTRNEVDRANNQRLSKLPGEVHFFRASDAGNLKDVELRDKLLQNFLAPRELHLKVGAQVMMIKNIDATLVNGSLGKVLDFMDADTYFFYNVMSGNPGVSVEELDKLKNDPLRVEELKEEAVAEDEMNGIKRNKLIKDTFNKSVNQMSRGPLDNSIFDFLNDVNSKDPEENNNLERKREWLNQIHESSGGRKLPLVRFKMSDLSTRTILVEPEEWAIEDEQEKPLVSRIQLPLMLAWSLSIHKSQGQTLPKVKVDLRRVFEKGQAYVALSRAVSRAGLQVLNFDKSRIAAHDKVVDFYTTLTSADSALAKLGNDPPAKRQPQGKLQYAPKYRNYSTNSKPDNNGNRIRGSSIAKLLQTRRERSKH</sequence>
<comment type="similarity">
    <text evidence="16">Belongs to the helicase family. PIF1 subfamily.</text>
</comment>
<dbReference type="Pfam" id="PF05970">
    <property type="entry name" value="PIF1"/>
    <property type="match status" value="1"/>
</dbReference>
<keyword evidence="20" id="KW-1185">Reference proteome</keyword>
<proteinExistence type="inferred from homology"/>
<feature type="region of interest" description="Disordered" evidence="17">
    <location>
        <begin position="823"/>
        <end position="877"/>
    </location>
</feature>
<keyword evidence="9 16" id="KW-0238">DNA-binding</keyword>
<keyword evidence="11 16" id="KW-0233">DNA recombination</keyword>
<dbReference type="GO" id="GO:0010521">
    <property type="term" value="F:telomerase inhibitor activity"/>
    <property type="evidence" value="ECO:0007669"/>
    <property type="project" value="UniProtKB-UniRule"/>
</dbReference>
<keyword evidence="12 16" id="KW-0234">DNA repair</keyword>
<keyword evidence="6 16" id="KW-0378">Hydrolase</keyword>
<dbReference type="GO" id="GO:0051880">
    <property type="term" value="F:G-quadruplex DNA binding"/>
    <property type="evidence" value="ECO:0007669"/>
    <property type="project" value="UniProtKB-UniRule"/>
</dbReference>
<dbReference type="Proteomes" id="UP000644660">
    <property type="component" value="Unassembled WGS sequence"/>
</dbReference>
<dbReference type="HAMAP" id="MF_03176">
    <property type="entry name" value="PIF1"/>
    <property type="match status" value="1"/>
</dbReference>
<dbReference type="InterPro" id="IPR048293">
    <property type="entry name" value="PIF1_RRM3_pfh1"/>
</dbReference>
<feature type="domain" description="AAA+ ATPase" evidence="18">
    <location>
        <begin position="301"/>
        <end position="598"/>
    </location>
</feature>
<dbReference type="EC" id="5.6.2.3" evidence="16"/>
<evidence type="ECO:0000256" key="17">
    <source>
        <dbReference type="SAM" id="MobiDB-lite"/>
    </source>
</evidence>
<dbReference type="GO" id="GO:0016787">
    <property type="term" value="F:hydrolase activity"/>
    <property type="evidence" value="ECO:0007669"/>
    <property type="project" value="UniProtKB-KW"/>
</dbReference>
<dbReference type="GO" id="GO:0005524">
    <property type="term" value="F:ATP binding"/>
    <property type="evidence" value="ECO:0007669"/>
    <property type="project" value="UniProtKB-UniRule"/>
</dbReference>
<comment type="subcellular location">
    <subcellularLocation>
        <location evidence="2">Mitochondrion inner membrane</location>
        <topology evidence="2">Peripheral membrane protein</topology>
        <orientation evidence="2">Matrix side</orientation>
    </subcellularLocation>
    <subcellularLocation>
        <location evidence="3">Nucleus</location>
        <location evidence="3">Nucleolus</location>
    </subcellularLocation>
    <subcellularLocation>
        <location evidence="16">Nucleus</location>
    </subcellularLocation>
    <subcellularLocation>
        <location evidence="16">Mitochondrion</location>
    </subcellularLocation>
</comment>
<evidence type="ECO:0000256" key="13">
    <source>
        <dbReference type="ARBA" id="ARBA00023235"/>
    </source>
</evidence>
<keyword evidence="10 16" id="KW-0496">Mitochondrion</keyword>
<evidence type="ECO:0000259" key="18">
    <source>
        <dbReference type="SMART" id="SM00382"/>
    </source>
</evidence>
<evidence type="ECO:0000256" key="11">
    <source>
        <dbReference type="ARBA" id="ARBA00023172"/>
    </source>
</evidence>
<dbReference type="PANTHER" id="PTHR47642:SF5">
    <property type="entry name" value="ATP-DEPENDENT DNA HELICASE"/>
    <property type="match status" value="1"/>
</dbReference>